<dbReference type="KEGG" id="chv:CHELV3228_1059"/>
<dbReference type="EMBL" id="VDBS01000013">
    <property type="protein sequence ID" value="TNB58765.1"/>
    <property type="molecule type" value="Genomic_DNA"/>
</dbReference>
<sequence>MGLKDSVLRLSVACSIALMPLHLNADYLKFDKDLTHIKEKKSNNFEQFYKNLCERIYIDTKFNFLTLAHNQKLIKDENEAEKIKKQIKVLDKVIDTAQKRINNKNQEMFIKDNEKVFYACVALKNILNEMLDEDFMKIVGKMSKEELNNIDIVKYAKGVLKAQMDSQNV</sequence>
<name>A0AAX2UL69_9BACT</name>
<dbReference type="RefSeq" id="WP_082199886.1">
    <property type="nucleotide sequence ID" value="NZ_CP020478.1"/>
</dbReference>
<evidence type="ECO:0000313" key="3">
    <source>
        <dbReference type="Proteomes" id="UP000306813"/>
    </source>
</evidence>
<feature type="coiled-coil region" evidence="1">
    <location>
        <begin position="80"/>
        <end position="107"/>
    </location>
</feature>
<dbReference type="AlphaFoldDB" id="A0AAX2UL69"/>
<protein>
    <submittedName>
        <fullName evidence="2">Uncharacterized protein</fullName>
    </submittedName>
</protein>
<accession>A0AAX2UL69</accession>
<organism evidence="2 3">
    <name type="scientific">Campylobacter helveticus</name>
    <dbReference type="NCBI Taxonomy" id="28898"/>
    <lineage>
        <taxon>Bacteria</taxon>
        <taxon>Pseudomonadati</taxon>
        <taxon>Campylobacterota</taxon>
        <taxon>Epsilonproteobacteria</taxon>
        <taxon>Campylobacterales</taxon>
        <taxon>Campylobacteraceae</taxon>
        <taxon>Campylobacter</taxon>
    </lineage>
</organism>
<reference evidence="2 3" key="1">
    <citation type="submission" date="2019-05" db="EMBL/GenBank/DDBJ databases">
        <title>Draft genomes of eight strains of Campylobacter helveticus isolated from cats and a dog in New Zealand.</title>
        <authorList>
            <person name="Bojanic K."/>
            <person name="Midwinter A.C."/>
            <person name="Biggs P.J."/>
            <person name="Acke E."/>
            <person name="Cornelius A.J."/>
            <person name="Marshall J.C."/>
        </authorList>
    </citation>
    <scope>NUCLEOTIDE SEQUENCE [LARGE SCALE GENOMIC DNA]</scope>
    <source>
        <strain evidence="2 3">ACP123b</strain>
    </source>
</reference>
<dbReference type="Proteomes" id="UP000306813">
    <property type="component" value="Unassembled WGS sequence"/>
</dbReference>
<gene>
    <name evidence="2" type="ORF">FDW42_01180</name>
</gene>
<proteinExistence type="predicted"/>
<keyword evidence="1" id="KW-0175">Coiled coil</keyword>
<comment type="caution">
    <text evidence="2">The sequence shown here is derived from an EMBL/GenBank/DDBJ whole genome shotgun (WGS) entry which is preliminary data.</text>
</comment>
<evidence type="ECO:0000256" key="1">
    <source>
        <dbReference type="SAM" id="Coils"/>
    </source>
</evidence>
<dbReference type="GeneID" id="52036961"/>
<evidence type="ECO:0000313" key="2">
    <source>
        <dbReference type="EMBL" id="TNB58765.1"/>
    </source>
</evidence>